<evidence type="ECO:0000256" key="6">
    <source>
        <dbReference type="ARBA" id="ARBA00023157"/>
    </source>
</evidence>
<protein>
    <recommendedName>
        <fullName evidence="2">peptidylamidoglycolate lyase</fullName>
        <ecNumber evidence="2">4.3.2.5</ecNumber>
    </recommendedName>
</protein>
<evidence type="ECO:0000256" key="7">
    <source>
        <dbReference type="ARBA" id="ARBA00023180"/>
    </source>
</evidence>
<dbReference type="PANTHER" id="PTHR10680">
    <property type="entry name" value="PEPTIDYL-GLYCINE ALPHA-AMIDATING MONOOXYGENASE"/>
    <property type="match status" value="1"/>
</dbReference>
<evidence type="ECO:0000313" key="12">
    <source>
        <dbReference type="RefSeq" id="XP_005094514.2"/>
    </source>
</evidence>
<gene>
    <name evidence="12" type="primary">LOC101849446</name>
</gene>
<evidence type="ECO:0000256" key="9">
    <source>
        <dbReference type="PROSITE-ProRule" id="PRU00504"/>
    </source>
</evidence>
<comment type="cofactor">
    <cofactor evidence="1">
        <name>Zn(2+)</name>
        <dbReference type="ChEBI" id="CHEBI:29105"/>
    </cofactor>
</comment>
<keyword evidence="3" id="KW-0479">Metal-binding</keyword>
<dbReference type="Gene3D" id="2.120.10.30">
    <property type="entry name" value="TolB, C-terminal domain"/>
    <property type="match status" value="1"/>
</dbReference>
<dbReference type="InterPro" id="IPR001258">
    <property type="entry name" value="NHL_repeat"/>
</dbReference>
<feature type="repeat" description="NHL" evidence="9">
    <location>
        <begin position="173"/>
        <end position="212"/>
    </location>
</feature>
<dbReference type="PRINTS" id="PR00790">
    <property type="entry name" value="PAMONOXGNASE"/>
</dbReference>
<dbReference type="SUPFAM" id="SSF101898">
    <property type="entry name" value="NHL repeat"/>
    <property type="match status" value="1"/>
</dbReference>
<reference evidence="12" key="1">
    <citation type="submission" date="2025-08" db="UniProtKB">
        <authorList>
            <consortium name="RefSeq"/>
        </authorList>
    </citation>
    <scope>IDENTIFICATION</scope>
</reference>
<dbReference type="CDD" id="cd14958">
    <property type="entry name" value="NHL_PAL_like"/>
    <property type="match status" value="1"/>
</dbReference>
<dbReference type="Proteomes" id="UP000694888">
    <property type="component" value="Unplaced"/>
</dbReference>
<dbReference type="GO" id="GO:0016829">
    <property type="term" value="F:lyase activity"/>
    <property type="evidence" value="ECO:0007669"/>
    <property type="project" value="UniProtKB-KW"/>
</dbReference>
<dbReference type="GeneID" id="101849446"/>
<evidence type="ECO:0000313" key="11">
    <source>
        <dbReference type="Proteomes" id="UP000694888"/>
    </source>
</evidence>
<evidence type="ECO:0000256" key="2">
    <source>
        <dbReference type="ARBA" id="ARBA00012343"/>
    </source>
</evidence>
<keyword evidence="6" id="KW-1015">Disulfide bond</keyword>
<sequence>MTKAILIALLGLLAACTAVPAYFPQIDDLDRNDRRDYLQYLQALQTPQEVPATVFSTDGQGLGQVSSVGVDSNGDLFVFHRADRPWTAETFEDFKDTLSENFKSPIQKETIYKLNPVTGKVITKLGANFFNVPHGMNFDANDSLWLTDVGRHQVFRMPKGASTPDLILGEQFVPGNDETHFCKPTDVVVASNGQFFVTDGYCNSRVLKFDENGKFLAQWGTQTGDSELTPYTLDIPHSAALVEELDLVCVADRENSRAICYNAGVTSNRKVGEYNRTIVHRGEMGKVFSIYFNKAEKELVAAGEISTVPYVDRGELEFLPRAFTYSLDGRNLQQWAPITLSIAQDGPSLIHDLCTSKDGQEFFLGDVMQQKIFKYTKVTAPVIG</sequence>
<keyword evidence="11" id="KW-1185">Reference proteome</keyword>
<dbReference type="PROSITE" id="PS51125">
    <property type="entry name" value="NHL"/>
    <property type="match status" value="1"/>
</dbReference>
<dbReference type="PANTHER" id="PTHR10680:SF14">
    <property type="entry name" value="PEPTIDYL-GLYCINE ALPHA-AMIDATING MONOOXYGENASE"/>
    <property type="match status" value="1"/>
</dbReference>
<accession>A0ABM0JIN3</accession>
<dbReference type="Pfam" id="PF01436">
    <property type="entry name" value="NHL"/>
    <property type="match status" value="1"/>
</dbReference>
<keyword evidence="4 10" id="KW-0732">Signal</keyword>
<name>A0ABM0JIN3_APLCA</name>
<feature type="signal peptide" evidence="10">
    <location>
        <begin position="1"/>
        <end position="18"/>
    </location>
</feature>
<dbReference type="PROSITE" id="PS51257">
    <property type="entry name" value="PROKAR_LIPOPROTEIN"/>
    <property type="match status" value="1"/>
</dbReference>
<proteinExistence type="predicted"/>
<evidence type="ECO:0000256" key="8">
    <source>
        <dbReference type="ARBA" id="ARBA00023239"/>
    </source>
</evidence>
<keyword evidence="5" id="KW-0677">Repeat</keyword>
<evidence type="ECO:0000256" key="1">
    <source>
        <dbReference type="ARBA" id="ARBA00001947"/>
    </source>
</evidence>
<keyword evidence="7" id="KW-0325">Glycoprotein</keyword>
<dbReference type="InterPro" id="IPR000720">
    <property type="entry name" value="PHM/PAL"/>
</dbReference>
<evidence type="ECO:0000256" key="5">
    <source>
        <dbReference type="ARBA" id="ARBA00022737"/>
    </source>
</evidence>
<evidence type="ECO:0000256" key="4">
    <source>
        <dbReference type="ARBA" id="ARBA00022729"/>
    </source>
</evidence>
<organism evidence="11 12">
    <name type="scientific">Aplysia californica</name>
    <name type="common">California sea hare</name>
    <dbReference type="NCBI Taxonomy" id="6500"/>
    <lineage>
        <taxon>Eukaryota</taxon>
        <taxon>Metazoa</taxon>
        <taxon>Spiralia</taxon>
        <taxon>Lophotrochozoa</taxon>
        <taxon>Mollusca</taxon>
        <taxon>Gastropoda</taxon>
        <taxon>Heterobranchia</taxon>
        <taxon>Euthyneura</taxon>
        <taxon>Tectipleura</taxon>
        <taxon>Aplysiida</taxon>
        <taxon>Aplysioidea</taxon>
        <taxon>Aplysiidae</taxon>
        <taxon>Aplysia</taxon>
    </lineage>
</organism>
<dbReference type="RefSeq" id="XP_005094514.2">
    <property type="nucleotide sequence ID" value="XM_005094457.3"/>
</dbReference>
<evidence type="ECO:0000256" key="3">
    <source>
        <dbReference type="ARBA" id="ARBA00022723"/>
    </source>
</evidence>
<feature type="chain" id="PRO_5047236669" description="peptidylamidoglycolate lyase" evidence="10">
    <location>
        <begin position="19"/>
        <end position="384"/>
    </location>
</feature>
<keyword evidence="8 12" id="KW-0456">Lyase</keyword>
<dbReference type="InterPro" id="IPR011042">
    <property type="entry name" value="6-blade_b-propeller_TolB-like"/>
</dbReference>
<dbReference type="EC" id="4.3.2.5" evidence="2"/>
<evidence type="ECO:0000256" key="10">
    <source>
        <dbReference type="SAM" id="SignalP"/>
    </source>
</evidence>